<feature type="region of interest" description="Disordered" evidence="1">
    <location>
        <begin position="552"/>
        <end position="685"/>
    </location>
</feature>
<feature type="compositionally biased region" description="Basic and acidic residues" evidence="1">
    <location>
        <begin position="585"/>
        <end position="599"/>
    </location>
</feature>
<name>A0A0F7RT79_9BASI</name>
<evidence type="ECO:0000313" key="2">
    <source>
        <dbReference type="EMBL" id="CDR99560.1"/>
    </source>
</evidence>
<dbReference type="AlphaFoldDB" id="A0A0F7RT79"/>
<reference evidence="4" key="3">
    <citation type="submission" date="2014-06" db="EMBL/GenBank/DDBJ databases">
        <authorList>
            <person name="Berkman P.J."/>
        </authorList>
    </citation>
    <scope>NUCLEOTIDE SEQUENCE [LARGE SCALE GENOMIC DNA]</scope>
</reference>
<feature type="region of interest" description="Disordered" evidence="1">
    <location>
        <begin position="189"/>
        <end position="247"/>
    </location>
</feature>
<organism evidence="2 4">
    <name type="scientific">Sporisorium scitamineum</name>
    <dbReference type="NCBI Taxonomy" id="49012"/>
    <lineage>
        <taxon>Eukaryota</taxon>
        <taxon>Fungi</taxon>
        <taxon>Dikarya</taxon>
        <taxon>Basidiomycota</taxon>
        <taxon>Ustilaginomycotina</taxon>
        <taxon>Ustilaginomycetes</taxon>
        <taxon>Ustilaginales</taxon>
        <taxon>Ustilaginaceae</taxon>
        <taxon>Sporisorium</taxon>
    </lineage>
</organism>
<dbReference type="EMBL" id="CCFA01001243">
    <property type="protein sequence ID" value="CDR99560.1"/>
    <property type="molecule type" value="Genomic_DNA"/>
</dbReference>
<evidence type="ECO:0000313" key="3">
    <source>
        <dbReference type="EMBL" id="CDU23421.1"/>
    </source>
</evidence>
<feature type="compositionally biased region" description="Polar residues" evidence="1">
    <location>
        <begin position="485"/>
        <end position="502"/>
    </location>
</feature>
<gene>
    <name evidence="2" type="primary">SSCI23990.1</name>
    <name evidence="3" type="ORF">SPSC_02050</name>
</gene>
<evidence type="ECO:0008006" key="5">
    <source>
        <dbReference type="Google" id="ProtNLM"/>
    </source>
</evidence>
<feature type="region of interest" description="Disordered" evidence="1">
    <location>
        <begin position="724"/>
        <end position="745"/>
    </location>
</feature>
<reference evidence="3" key="2">
    <citation type="submission" date="2014-06" db="EMBL/GenBank/DDBJ databases">
        <authorList>
            <person name="Ju J."/>
            <person name="Zhang J."/>
        </authorList>
    </citation>
    <scope>NUCLEOTIDE SEQUENCE</scope>
    <source>
        <strain evidence="3">SscI8</strain>
    </source>
</reference>
<feature type="compositionally biased region" description="Polar residues" evidence="1">
    <location>
        <begin position="217"/>
        <end position="244"/>
    </location>
</feature>
<evidence type="ECO:0000313" key="4">
    <source>
        <dbReference type="Proteomes" id="UP000242770"/>
    </source>
</evidence>
<reference evidence="2" key="1">
    <citation type="submission" date="2014-06" db="EMBL/GenBank/DDBJ databases">
        <authorList>
            <person name="Berkman J.Paul."/>
        </authorList>
    </citation>
    <scope>NUCLEOTIDE SEQUENCE [LARGE SCALE GENOMIC DNA]</scope>
</reference>
<dbReference type="OrthoDB" id="2555981at2759"/>
<feature type="compositionally biased region" description="Low complexity" evidence="1">
    <location>
        <begin position="201"/>
        <end position="216"/>
    </location>
</feature>
<proteinExistence type="predicted"/>
<feature type="compositionally biased region" description="Basic and acidic residues" evidence="1">
    <location>
        <begin position="728"/>
        <end position="745"/>
    </location>
</feature>
<feature type="region of interest" description="Disordered" evidence="1">
    <location>
        <begin position="316"/>
        <end position="511"/>
    </location>
</feature>
<feature type="compositionally biased region" description="Low complexity" evidence="1">
    <location>
        <begin position="623"/>
        <end position="643"/>
    </location>
</feature>
<evidence type="ECO:0000256" key="1">
    <source>
        <dbReference type="SAM" id="MobiDB-lite"/>
    </source>
</evidence>
<protein>
    <recommendedName>
        <fullName evidence="5">PH domain-containing protein</fullName>
    </recommendedName>
</protein>
<dbReference type="SUPFAM" id="SSF50729">
    <property type="entry name" value="PH domain-like"/>
    <property type="match status" value="1"/>
</dbReference>
<feature type="compositionally biased region" description="Polar residues" evidence="1">
    <location>
        <begin position="439"/>
        <end position="463"/>
    </location>
</feature>
<keyword evidence="4" id="KW-1185">Reference proteome</keyword>
<feature type="compositionally biased region" description="Low complexity" evidence="1">
    <location>
        <begin position="421"/>
        <end position="437"/>
    </location>
</feature>
<accession>A0A0F7RT79</accession>
<dbReference type="Proteomes" id="UP000242770">
    <property type="component" value="Unassembled WGS sequence"/>
</dbReference>
<sequence length="1010" mass="107393">MPSTDVGMRLPCYEGHLTFNYALLSDRPQTSDCTAWSERWCSLEDGKLLVYTDRTSAMINPEQTCLVIDVHSFACVHVANASPQQAYELVLSTALPEPSRSSRLFRPKSAMSLNRLQADAASRQNSVEIESRSSMASFSRASIQLRPVNANELSTLSDNSDVADHTSKAAKSWSKFGFGSRRLTSKLSSASNGSLRIKQGLPSAPSSTTSSILSNSDARPSTDIASSGVPSPRTPLSPTFSGPSENIPIRVPSSHTFTSWLDALALTIKMHNEMTAAPSPLHKQLSRMSARPALSNLPGFRTPSSLHTSPVFPSVENSVDPAAHDVTPKAPRKRHSSSASFSLAMRASRQMQDITSDRSGPHADPSDKAALSVAFVDRVSITEPRHRRPSTADASSSISSSLGGATDVRSAQQARAHKRSISTASSSFSFSGASRLSGQRRNSVPSAQLLSPSGGALSSTLALDTSFEEDSVPPRPFTAIAKSSKGGTSTRTQDAGKSTSSGPLPASKHRRSGSLLRFGSARILAWRDTFAAADATLGLGLQVDEGDTSNCNPADCSRDTQNQGKAAKTFSGSKSLRSLTKSKVNSKEANRGSIDRGDESVNFAPPWTPRCNEDVLTGHPAASQPSGSQSKSRSMSRSTSLLSITKQTFASLRERTSSSRPSVKTVFATRPCEEANTTDLSQDTSKRIEPIECDFSYELVGTTPEADALQGSVFGSAEEASKMPRVSVADDSREASTTIEERGVGTDDRVEDRFAELKLRPSLAGDGENTPSPFVPIERILPPKEIIDTFDKLRAADPTGCSCDWLCRIETTTGRRGSLDWAAATTATRRPSLRAAASQTFYSRGASMDLLAAPRLRSAMSAWDLPDRETIGSQVDGDVARRDERAGEDISDVAVATRSLPAPPRAFKRRARVSTCSRSAMPTNMAVDLVDSASAVMSEKASSTGRAFADLTNSNVNSGSSVVNASVGDFAKSTAGLTAEVARSTIGDGNGNGVEEESSWGGEGCCLRSV</sequence>
<feature type="compositionally biased region" description="Polar residues" evidence="1">
    <location>
        <begin position="559"/>
        <end position="583"/>
    </location>
</feature>
<feature type="compositionally biased region" description="Basic and acidic residues" evidence="1">
    <location>
        <begin position="355"/>
        <end position="367"/>
    </location>
</feature>
<dbReference type="EMBL" id="LK056662">
    <property type="protein sequence ID" value="CDU23421.1"/>
    <property type="molecule type" value="Genomic_DNA"/>
</dbReference>